<dbReference type="PANTHER" id="PTHR34185">
    <property type="entry name" value="DIADENYLATE CYCLASE"/>
    <property type="match status" value="1"/>
</dbReference>
<dbReference type="Pfam" id="PF10372">
    <property type="entry name" value="CdaS_N"/>
    <property type="match status" value="1"/>
</dbReference>
<name>A0ABY4GTN1_9BACI</name>
<dbReference type="InterPro" id="IPR019457">
    <property type="entry name" value="CdaS_N"/>
</dbReference>
<comment type="similarity">
    <text evidence="6">Belongs to the adenylate cyclase family. DacB/CdaS subfamily.</text>
</comment>
<protein>
    <recommendedName>
        <fullName evidence="6">Diadenylate cyclase</fullName>
        <shortName evidence="6">DAC</shortName>
        <ecNumber evidence="6">2.7.7.85</ecNumber>
    </recommendedName>
    <alternativeName>
        <fullName evidence="6">Cyclic-di-AMP synthase</fullName>
        <shortName evidence="6">c-di-AMP synthase</shortName>
    </alternativeName>
</protein>
<evidence type="ECO:0000256" key="3">
    <source>
        <dbReference type="ARBA" id="ARBA00022695"/>
    </source>
</evidence>
<evidence type="ECO:0000256" key="2">
    <source>
        <dbReference type="ARBA" id="ARBA00022679"/>
    </source>
</evidence>
<evidence type="ECO:0000256" key="6">
    <source>
        <dbReference type="HAMAP-Rule" id="MF_00838"/>
    </source>
</evidence>
<dbReference type="SUPFAM" id="SSF143597">
    <property type="entry name" value="YojJ-like"/>
    <property type="match status" value="1"/>
</dbReference>
<evidence type="ECO:0000256" key="5">
    <source>
        <dbReference type="ARBA" id="ARBA00022840"/>
    </source>
</evidence>
<comment type="subunit">
    <text evidence="6">Probably oligomerizes.</text>
</comment>
<evidence type="ECO:0000313" key="8">
    <source>
        <dbReference type="EMBL" id="UOQ91510.1"/>
    </source>
</evidence>
<dbReference type="Gene3D" id="1.10.287.770">
    <property type="entry name" value="YojJ-like"/>
    <property type="match status" value="1"/>
</dbReference>
<dbReference type="Gene3D" id="3.40.1700.10">
    <property type="entry name" value="DNA integrity scanning protein, DisA, N-terminal domain"/>
    <property type="match status" value="1"/>
</dbReference>
<keyword evidence="3 6" id="KW-0548">Nucleotidyltransferase</keyword>
<dbReference type="GO" id="GO:0106408">
    <property type="term" value="F:diadenylate cyclase activity"/>
    <property type="evidence" value="ECO:0007669"/>
    <property type="project" value="UniProtKB-EC"/>
</dbReference>
<evidence type="ECO:0000313" key="9">
    <source>
        <dbReference type="Proteomes" id="UP000831880"/>
    </source>
</evidence>
<dbReference type="InterPro" id="IPR003390">
    <property type="entry name" value="DNA_integrity_scan_DisA_N"/>
</dbReference>
<dbReference type="Proteomes" id="UP000831880">
    <property type="component" value="Chromosome"/>
</dbReference>
<keyword evidence="6" id="KW-0812">Transmembrane</keyword>
<dbReference type="InterPro" id="IPR053472">
    <property type="entry name" value="DAC_CdaS-like"/>
</dbReference>
<dbReference type="Pfam" id="PF02457">
    <property type="entry name" value="DAC"/>
    <property type="match status" value="1"/>
</dbReference>
<proteinExistence type="inferred from homology"/>
<dbReference type="NCBIfam" id="NF038328">
    <property type="entry name" value="c-di-AMP_CdaS"/>
    <property type="match status" value="1"/>
</dbReference>
<gene>
    <name evidence="8" type="primary">cdaS</name>
    <name evidence="6" type="synonym">dacB</name>
    <name evidence="8" type="ORF">MUO14_13045</name>
</gene>
<sequence length="207" mass="22590">MATEEPDLSGPVKQHLKKYLHQITKEIDHLLITMENKDCCILDEFEQVHGVFNNLHMTASSYYLTAYLSPFTDSYQALSTAVQHLSERKHGALIAVQRKEPLASFIHSGIPVGGSVSYALLESVFNPGSPLHDGAVVVEDNTIISAGNVIPLSRQTTGRENLGTRHRAAIGLSERSDALVLAVSEETGRVSFALEGKLYPVHQSGLI</sequence>
<evidence type="ECO:0000256" key="1">
    <source>
        <dbReference type="ARBA" id="ARBA00000877"/>
    </source>
</evidence>
<keyword evidence="9" id="KW-1185">Reference proteome</keyword>
<dbReference type="InterPro" id="IPR034693">
    <property type="entry name" value="CdaS"/>
</dbReference>
<feature type="domain" description="DAC" evidence="7">
    <location>
        <begin position="57"/>
        <end position="204"/>
    </location>
</feature>
<dbReference type="RefSeq" id="WP_244751123.1">
    <property type="nucleotide sequence ID" value="NZ_CP095074.1"/>
</dbReference>
<keyword evidence="6" id="KW-1133">Transmembrane helix</keyword>
<keyword evidence="2 6" id="KW-0808">Transferase</keyword>
<evidence type="ECO:0000256" key="4">
    <source>
        <dbReference type="ARBA" id="ARBA00022741"/>
    </source>
</evidence>
<comment type="catalytic activity">
    <reaction evidence="1 6">
        <text>2 ATP = 3',3'-c-di-AMP + 2 diphosphate</text>
        <dbReference type="Rhea" id="RHEA:35655"/>
        <dbReference type="ChEBI" id="CHEBI:30616"/>
        <dbReference type="ChEBI" id="CHEBI:33019"/>
        <dbReference type="ChEBI" id="CHEBI:71500"/>
        <dbReference type="EC" id="2.7.7.85"/>
    </reaction>
</comment>
<dbReference type="EMBL" id="CP095074">
    <property type="protein sequence ID" value="UOQ91510.1"/>
    <property type="molecule type" value="Genomic_DNA"/>
</dbReference>
<comment type="function">
    <text evidence="6">Catalyzes the condensation of 2 ATP molecules into cyclic di-AMP (c-di-AMP), a second messenger used to regulate differing processes in different bacteria.</text>
</comment>
<evidence type="ECO:0000259" key="7">
    <source>
        <dbReference type="PROSITE" id="PS51794"/>
    </source>
</evidence>
<keyword evidence="6" id="KW-1003">Cell membrane</keyword>
<accession>A0ABY4GTN1</accession>
<dbReference type="InterPro" id="IPR036888">
    <property type="entry name" value="DNA_integrity_DisA_N_sf"/>
</dbReference>
<dbReference type="EC" id="2.7.7.85" evidence="6"/>
<keyword evidence="5 6" id="KW-0067">ATP-binding</keyword>
<dbReference type="InterPro" id="IPR050338">
    <property type="entry name" value="DisA"/>
</dbReference>
<organism evidence="8 9">
    <name type="scientific">Halobacillus shinanisalinarum</name>
    <dbReference type="NCBI Taxonomy" id="2932258"/>
    <lineage>
        <taxon>Bacteria</taxon>
        <taxon>Bacillati</taxon>
        <taxon>Bacillota</taxon>
        <taxon>Bacilli</taxon>
        <taxon>Bacillales</taxon>
        <taxon>Bacillaceae</taxon>
        <taxon>Halobacillus</taxon>
    </lineage>
</organism>
<dbReference type="HAMAP" id="MF_00838">
    <property type="entry name" value="DacB"/>
    <property type="match status" value="1"/>
</dbReference>
<keyword evidence="6" id="KW-0472">Membrane</keyword>
<keyword evidence="4 6" id="KW-0547">Nucleotide-binding</keyword>
<dbReference type="PROSITE" id="PS51794">
    <property type="entry name" value="DAC"/>
    <property type="match status" value="1"/>
</dbReference>
<reference evidence="8 9" key="1">
    <citation type="submission" date="2022-04" db="EMBL/GenBank/DDBJ databases">
        <title>Halobacillus sp. isolated from saltern.</title>
        <authorList>
            <person name="Won M."/>
            <person name="Lee C.-M."/>
            <person name="Woen H.-Y."/>
            <person name="Kwon S.-W."/>
        </authorList>
    </citation>
    <scope>NUCLEOTIDE SEQUENCE [LARGE SCALE GENOMIC DNA]</scope>
    <source>
        <strain evidence="8 9">SSTM10-2</strain>
    </source>
</reference>
<dbReference type="PANTHER" id="PTHR34185:SF2">
    <property type="entry name" value="CYCLIC DI-AMP SYNTHASE CDAS"/>
    <property type="match status" value="1"/>
</dbReference>